<dbReference type="SUPFAM" id="SSF53850">
    <property type="entry name" value="Periplasmic binding protein-like II"/>
    <property type="match status" value="1"/>
</dbReference>
<dbReference type="PANTHER" id="PTHR43649">
    <property type="entry name" value="ARABINOSE-BINDING PROTEIN-RELATED"/>
    <property type="match status" value="1"/>
</dbReference>
<dbReference type="GO" id="GO:0042597">
    <property type="term" value="C:periplasmic space"/>
    <property type="evidence" value="ECO:0007669"/>
    <property type="project" value="UniProtKB-SubCell"/>
</dbReference>
<organism evidence="3 4">
    <name type="scientific">Shewanella atlantica</name>
    <dbReference type="NCBI Taxonomy" id="271099"/>
    <lineage>
        <taxon>Bacteria</taxon>
        <taxon>Pseudomonadati</taxon>
        <taxon>Pseudomonadota</taxon>
        <taxon>Gammaproteobacteria</taxon>
        <taxon>Alteromonadales</taxon>
        <taxon>Shewanellaceae</taxon>
        <taxon>Shewanella</taxon>
    </lineage>
</organism>
<dbReference type="AlphaFoldDB" id="A0A431WHL4"/>
<comment type="similarity">
    <text evidence="2">Belongs to the bacterial solute-binding protein 1 family.</text>
</comment>
<dbReference type="Pfam" id="PF01547">
    <property type="entry name" value="SBP_bac_1"/>
    <property type="match status" value="1"/>
</dbReference>
<gene>
    <name evidence="3" type="ORF">EKG39_04015</name>
</gene>
<dbReference type="InterPro" id="IPR006059">
    <property type="entry name" value="SBP"/>
</dbReference>
<dbReference type="EMBL" id="RXNV01000001">
    <property type="protein sequence ID" value="RTR34830.1"/>
    <property type="molecule type" value="Genomic_DNA"/>
</dbReference>
<proteinExistence type="inferred from homology"/>
<dbReference type="OrthoDB" id="2509690at2"/>
<keyword evidence="4" id="KW-1185">Reference proteome</keyword>
<evidence type="ECO:0000256" key="2">
    <source>
        <dbReference type="ARBA" id="ARBA00008520"/>
    </source>
</evidence>
<name>A0A431WHL4_9GAMM</name>
<dbReference type="InterPro" id="IPR050490">
    <property type="entry name" value="Bact_solute-bd_prot1"/>
</dbReference>
<dbReference type="PANTHER" id="PTHR43649:SF14">
    <property type="entry name" value="BLR3389 PROTEIN"/>
    <property type="match status" value="1"/>
</dbReference>
<dbReference type="Gene3D" id="3.40.190.10">
    <property type="entry name" value="Periplasmic binding protein-like II"/>
    <property type="match status" value="2"/>
</dbReference>
<evidence type="ECO:0000313" key="4">
    <source>
        <dbReference type="Proteomes" id="UP000282060"/>
    </source>
</evidence>
<dbReference type="Proteomes" id="UP000282060">
    <property type="component" value="Unassembled WGS sequence"/>
</dbReference>
<protein>
    <submittedName>
        <fullName evidence="3">Extracellular solute-binding protein</fullName>
    </submittedName>
</protein>
<comment type="subcellular location">
    <subcellularLocation>
        <location evidence="1">Periplasm</location>
    </subcellularLocation>
</comment>
<sequence length="384" mass="45089">MVSSADQRSTFFNKIKEFEKEHPEIEVTRREIGQETYKAAIEGWLHSKKFHSDVLFWFAGAKLDEFVSKEWVEPIDDIWKKQNWDKEFSKTFKTAVTTHDKTYGLPISYYQWGFYYRKSIFRQHNLRPPQTWKEFIQVGETLKANNIVPIALGSKDRWAAAGWFDYLNLRINGLPFHQNLMKGKVSYTDPRIKEVFRYWKELLDHQFFLEPHNKLDWRSTLPYIYRGKAGMLLMGNFLVPQLPKSIRDDIGFFRFPQIKSDLPYYEEAPIDILIIPHNARNKKTAKQFLAFMGRADIQCAMNNQMGMISPNQAAEKGKNQLIQAGYTILEEAAGITQFYDRDTPSEMSASGMDAMIQFLNQPMSTEEIEEILEKLDKVREQVFQ</sequence>
<evidence type="ECO:0000313" key="3">
    <source>
        <dbReference type="EMBL" id="RTR34830.1"/>
    </source>
</evidence>
<reference evidence="3 4" key="1">
    <citation type="submission" date="2018-12" db="EMBL/GenBank/DDBJ databases">
        <authorList>
            <person name="Yu L."/>
        </authorList>
    </citation>
    <scope>NUCLEOTIDE SEQUENCE [LARGE SCALE GENOMIC DNA]</scope>
    <source>
        <strain evidence="3 4">HAW-EB5</strain>
    </source>
</reference>
<evidence type="ECO:0000256" key="1">
    <source>
        <dbReference type="ARBA" id="ARBA00004418"/>
    </source>
</evidence>
<comment type="caution">
    <text evidence="3">The sequence shown here is derived from an EMBL/GenBank/DDBJ whole genome shotgun (WGS) entry which is preliminary data.</text>
</comment>
<accession>A0A431WHL4</accession>
<dbReference type="RefSeq" id="WP_148103048.1">
    <property type="nucleotide sequence ID" value="NZ_RXNV01000001.1"/>
</dbReference>